<dbReference type="GO" id="GO:0003676">
    <property type="term" value="F:nucleic acid binding"/>
    <property type="evidence" value="ECO:0007669"/>
    <property type="project" value="InterPro"/>
</dbReference>
<gene>
    <name evidence="5" type="ORF">ARMOST_04667</name>
</gene>
<dbReference type="GO" id="GO:0008270">
    <property type="term" value="F:zinc ion binding"/>
    <property type="evidence" value="ECO:0007669"/>
    <property type="project" value="UniProtKB-KW"/>
</dbReference>
<dbReference type="SUPFAM" id="SSF57756">
    <property type="entry name" value="Retrovirus zinc finger-like domains"/>
    <property type="match status" value="1"/>
</dbReference>
<dbReference type="InterPro" id="IPR001878">
    <property type="entry name" value="Znf_CCHC"/>
</dbReference>
<feature type="compositionally biased region" description="Polar residues" evidence="3">
    <location>
        <begin position="65"/>
        <end position="74"/>
    </location>
</feature>
<keyword evidence="2" id="KW-0479">Metal-binding</keyword>
<dbReference type="GO" id="GO:0006397">
    <property type="term" value="P:mRNA processing"/>
    <property type="evidence" value="ECO:0007669"/>
    <property type="project" value="UniProtKB-KW"/>
</dbReference>
<keyword evidence="1" id="KW-0507">mRNA processing</keyword>
<reference evidence="6" key="1">
    <citation type="journal article" date="2017" name="Nat. Ecol. Evol.">
        <title>Genome expansion and lineage-specific genetic innovations in the forest pathogenic fungi Armillaria.</title>
        <authorList>
            <person name="Sipos G."/>
            <person name="Prasanna A.N."/>
            <person name="Walter M.C."/>
            <person name="O'Connor E."/>
            <person name="Balint B."/>
            <person name="Krizsan K."/>
            <person name="Kiss B."/>
            <person name="Hess J."/>
            <person name="Varga T."/>
            <person name="Slot J."/>
            <person name="Riley R."/>
            <person name="Boka B."/>
            <person name="Rigling D."/>
            <person name="Barry K."/>
            <person name="Lee J."/>
            <person name="Mihaltcheva S."/>
            <person name="LaButti K."/>
            <person name="Lipzen A."/>
            <person name="Waldron R."/>
            <person name="Moloney N.M."/>
            <person name="Sperisen C."/>
            <person name="Kredics L."/>
            <person name="Vagvoelgyi C."/>
            <person name="Patrignani A."/>
            <person name="Fitzpatrick D."/>
            <person name="Nagy I."/>
            <person name="Doyle S."/>
            <person name="Anderson J.B."/>
            <person name="Grigoriev I.V."/>
            <person name="Gueldener U."/>
            <person name="Muensterkoetter M."/>
            <person name="Nagy L.G."/>
        </authorList>
    </citation>
    <scope>NUCLEOTIDE SEQUENCE [LARGE SCALE GENOMIC DNA]</scope>
    <source>
        <strain evidence="6">C18/9</strain>
    </source>
</reference>
<sequence>MVKAIRLGVPSSYMMFIANSGDNMPHTYPEWRVHIIQMHEERQRKWAFDQTTGAQRDPHPPLKGHSNTATSTSQKADDMISLLSGKPTSSGPPWEPGIGRWQPIKMITYGGQGEPMDIGKLQAEGRCFRCHKKGHLSKDCPKKWDYKNIHSVVVAEQEKTESKVKEVKDMAV</sequence>
<dbReference type="Gene3D" id="4.10.60.10">
    <property type="entry name" value="Zinc finger, CCHC-type"/>
    <property type="match status" value="1"/>
</dbReference>
<protein>
    <recommendedName>
        <fullName evidence="4">CCHC-type domain-containing protein</fullName>
    </recommendedName>
</protein>
<dbReference type="PROSITE" id="PS50158">
    <property type="entry name" value="ZF_CCHC"/>
    <property type="match status" value="1"/>
</dbReference>
<dbReference type="EMBL" id="FUEG01000003">
    <property type="protein sequence ID" value="SJL01347.1"/>
    <property type="molecule type" value="Genomic_DNA"/>
</dbReference>
<keyword evidence="2" id="KW-0862">Zinc</keyword>
<evidence type="ECO:0000256" key="1">
    <source>
        <dbReference type="ARBA" id="ARBA00022664"/>
    </source>
</evidence>
<feature type="region of interest" description="Disordered" evidence="3">
    <location>
        <begin position="49"/>
        <end position="76"/>
    </location>
</feature>
<evidence type="ECO:0000256" key="3">
    <source>
        <dbReference type="SAM" id="MobiDB-lite"/>
    </source>
</evidence>
<feature type="domain" description="CCHC-type" evidence="4">
    <location>
        <begin position="126"/>
        <end position="142"/>
    </location>
</feature>
<dbReference type="InterPro" id="IPR036875">
    <property type="entry name" value="Znf_CCHC_sf"/>
</dbReference>
<organism evidence="5 6">
    <name type="scientific">Armillaria ostoyae</name>
    <name type="common">Armillaria root rot fungus</name>
    <dbReference type="NCBI Taxonomy" id="47428"/>
    <lineage>
        <taxon>Eukaryota</taxon>
        <taxon>Fungi</taxon>
        <taxon>Dikarya</taxon>
        <taxon>Basidiomycota</taxon>
        <taxon>Agaricomycotina</taxon>
        <taxon>Agaricomycetes</taxon>
        <taxon>Agaricomycetidae</taxon>
        <taxon>Agaricales</taxon>
        <taxon>Marasmiineae</taxon>
        <taxon>Physalacriaceae</taxon>
        <taxon>Armillaria</taxon>
    </lineage>
</organism>
<keyword evidence="2" id="KW-0863">Zinc-finger</keyword>
<evidence type="ECO:0000313" key="5">
    <source>
        <dbReference type="EMBL" id="SJL01347.1"/>
    </source>
</evidence>
<dbReference type="Pfam" id="PF00098">
    <property type="entry name" value="zf-CCHC"/>
    <property type="match status" value="1"/>
</dbReference>
<evidence type="ECO:0000313" key="6">
    <source>
        <dbReference type="Proteomes" id="UP000219338"/>
    </source>
</evidence>
<dbReference type="SMART" id="SM00343">
    <property type="entry name" value="ZnF_C2HC"/>
    <property type="match status" value="1"/>
</dbReference>
<dbReference type="AlphaFoldDB" id="A0A284QXY7"/>
<keyword evidence="6" id="KW-1185">Reference proteome</keyword>
<name>A0A284QXY7_ARMOS</name>
<dbReference type="Proteomes" id="UP000219338">
    <property type="component" value="Unassembled WGS sequence"/>
</dbReference>
<accession>A0A284QXY7</accession>
<dbReference type="OrthoDB" id="3067474at2759"/>
<evidence type="ECO:0000256" key="2">
    <source>
        <dbReference type="PROSITE-ProRule" id="PRU00047"/>
    </source>
</evidence>
<proteinExistence type="predicted"/>
<evidence type="ECO:0000259" key="4">
    <source>
        <dbReference type="PROSITE" id="PS50158"/>
    </source>
</evidence>